<evidence type="ECO:0000313" key="9">
    <source>
        <dbReference type="Proteomes" id="UP000182248"/>
    </source>
</evidence>
<evidence type="ECO:0000259" key="7">
    <source>
        <dbReference type="PROSITE" id="PS51918"/>
    </source>
</evidence>
<dbReference type="InterPro" id="IPR058240">
    <property type="entry name" value="rSAM_sf"/>
</dbReference>
<dbReference type="GO" id="GO:0046872">
    <property type="term" value="F:metal ion binding"/>
    <property type="evidence" value="ECO:0007669"/>
    <property type="project" value="UniProtKB-KW"/>
</dbReference>
<evidence type="ECO:0000256" key="6">
    <source>
        <dbReference type="ARBA" id="ARBA00023014"/>
    </source>
</evidence>
<proteinExistence type="predicted"/>
<evidence type="ECO:0000256" key="2">
    <source>
        <dbReference type="ARBA" id="ARBA00022485"/>
    </source>
</evidence>
<dbReference type="SFLD" id="SFLDG01067">
    <property type="entry name" value="SPASM/twitch_domain_containing"/>
    <property type="match status" value="1"/>
</dbReference>
<organism evidence="8 9">
    <name type="scientific">Sinomicrobium oceani</name>
    <dbReference type="NCBI Taxonomy" id="1150368"/>
    <lineage>
        <taxon>Bacteria</taxon>
        <taxon>Pseudomonadati</taxon>
        <taxon>Bacteroidota</taxon>
        <taxon>Flavobacteriia</taxon>
        <taxon>Flavobacteriales</taxon>
        <taxon>Flavobacteriaceae</taxon>
        <taxon>Sinomicrobium</taxon>
    </lineage>
</organism>
<evidence type="ECO:0000313" key="8">
    <source>
        <dbReference type="EMBL" id="SFW75720.1"/>
    </source>
</evidence>
<keyword evidence="9" id="KW-1185">Reference proteome</keyword>
<dbReference type="OrthoDB" id="9782387at2"/>
<dbReference type="GO" id="GO:0016829">
    <property type="term" value="F:lyase activity"/>
    <property type="evidence" value="ECO:0007669"/>
    <property type="project" value="UniProtKB-KW"/>
</dbReference>
<reference evidence="8 9" key="1">
    <citation type="submission" date="2016-11" db="EMBL/GenBank/DDBJ databases">
        <authorList>
            <person name="Jaros S."/>
            <person name="Januszkiewicz K."/>
            <person name="Wedrychowicz H."/>
        </authorList>
    </citation>
    <scope>NUCLEOTIDE SEQUENCE [LARGE SCALE GENOMIC DNA]</scope>
    <source>
        <strain evidence="8 9">CGMCC 1.12145</strain>
    </source>
</reference>
<dbReference type="AlphaFoldDB" id="A0A1K1RU87"/>
<keyword evidence="3" id="KW-0949">S-adenosyl-L-methionine</keyword>
<dbReference type="GO" id="GO:0051539">
    <property type="term" value="F:4 iron, 4 sulfur cluster binding"/>
    <property type="evidence" value="ECO:0007669"/>
    <property type="project" value="UniProtKB-KW"/>
</dbReference>
<gene>
    <name evidence="8" type="ORF">SAMN02927921_04024</name>
</gene>
<name>A0A1K1RU87_9FLAO</name>
<keyword evidence="8" id="KW-0456">Lyase</keyword>
<keyword evidence="4" id="KW-0479">Metal-binding</keyword>
<keyword evidence="5" id="KW-0408">Iron</keyword>
<sequence length="212" mass="23478">MDYPGHTACIVWFSGCNMRCPYCYNPDIVKRKGRLSVSEVLTFLEKRQGLLQGVVLSGGECLLHPAAFEVASRAKKMGFLVKADTNGSCPEMLKKLLDCSLLDGVSLDFKALPERETAVTGKSFFSHFCRSLELLVSAATDFEVRTTIHSSLLSENDLLKMGAFLWHSGYRGTYYLQRFMSGVDTLGSLPPDGNTISEACLSRFPLTTKLRN</sequence>
<dbReference type="SFLD" id="SFLDG01094">
    <property type="entry name" value="Uncharacterised_Radical_SAM_Su"/>
    <property type="match status" value="1"/>
</dbReference>
<dbReference type="NCBIfam" id="TIGR02495">
    <property type="entry name" value="NrdG2"/>
    <property type="match status" value="1"/>
</dbReference>
<evidence type="ECO:0000256" key="5">
    <source>
        <dbReference type="ARBA" id="ARBA00023004"/>
    </source>
</evidence>
<dbReference type="PANTHER" id="PTHR30352">
    <property type="entry name" value="PYRUVATE FORMATE-LYASE-ACTIVATING ENZYME"/>
    <property type="match status" value="1"/>
</dbReference>
<accession>A0A1K1RU87</accession>
<dbReference type="InterPro" id="IPR034457">
    <property type="entry name" value="Organic_radical-activating"/>
</dbReference>
<dbReference type="PROSITE" id="PS51918">
    <property type="entry name" value="RADICAL_SAM"/>
    <property type="match status" value="1"/>
</dbReference>
<keyword evidence="2" id="KW-0004">4Fe-4S</keyword>
<dbReference type="InterPro" id="IPR013785">
    <property type="entry name" value="Aldolase_TIM"/>
</dbReference>
<evidence type="ECO:0000256" key="1">
    <source>
        <dbReference type="ARBA" id="ARBA00001966"/>
    </source>
</evidence>
<keyword evidence="8" id="KW-0670">Pyruvate</keyword>
<dbReference type="InterPro" id="IPR012840">
    <property type="entry name" value="NrdG2"/>
</dbReference>
<comment type="cofactor">
    <cofactor evidence="1">
        <name>[4Fe-4S] cluster</name>
        <dbReference type="ChEBI" id="CHEBI:49883"/>
    </cofactor>
</comment>
<evidence type="ECO:0000256" key="3">
    <source>
        <dbReference type="ARBA" id="ARBA00022691"/>
    </source>
</evidence>
<dbReference type="SUPFAM" id="SSF102114">
    <property type="entry name" value="Radical SAM enzymes"/>
    <property type="match status" value="1"/>
</dbReference>
<dbReference type="CDD" id="cd01335">
    <property type="entry name" value="Radical_SAM"/>
    <property type="match status" value="1"/>
</dbReference>
<protein>
    <submittedName>
        <fullName evidence="8">Pyruvate formate lyase activating enzyme</fullName>
    </submittedName>
</protein>
<dbReference type="Proteomes" id="UP000182248">
    <property type="component" value="Unassembled WGS sequence"/>
</dbReference>
<dbReference type="Pfam" id="PF04055">
    <property type="entry name" value="Radical_SAM"/>
    <property type="match status" value="1"/>
</dbReference>
<dbReference type="EMBL" id="FPJE01000035">
    <property type="protein sequence ID" value="SFW75720.1"/>
    <property type="molecule type" value="Genomic_DNA"/>
</dbReference>
<dbReference type="InterPro" id="IPR007197">
    <property type="entry name" value="rSAM"/>
</dbReference>
<dbReference type="PANTHER" id="PTHR30352:SF13">
    <property type="entry name" value="GLYCYL-RADICAL ENZYME ACTIVATING ENZYME YJJW-RELATED"/>
    <property type="match status" value="1"/>
</dbReference>
<keyword evidence="6" id="KW-0411">Iron-sulfur</keyword>
<dbReference type="Gene3D" id="3.20.20.70">
    <property type="entry name" value="Aldolase class I"/>
    <property type="match status" value="1"/>
</dbReference>
<dbReference type="STRING" id="1150368.SAMN02927921_04024"/>
<evidence type="ECO:0000256" key="4">
    <source>
        <dbReference type="ARBA" id="ARBA00022723"/>
    </source>
</evidence>
<dbReference type="SFLD" id="SFLDS00029">
    <property type="entry name" value="Radical_SAM"/>
    <property type="match status" value="1"/>
</dbReference>
<feature type="domain" description="Radical SAM core" evidence="7">
    <location>
        <begin position="2"/>
        <end position="212"/>
    </location>
</feature>